<evidence type="ECO:0000256" key="3">
    <source>
        <dbReference type="ARBA" id="ARBA00023242"/>
    </source>
</evidence>
<dbReference type="GO" id="GO:0003712">
    <property type="term" value="F:transcription coregulator activity"/>
    <property type="evidence" value="ECO:0007669"/>
    <property type="project" value="TreeGrafter"/>
</dbReference>
<accession>A0A6P8HDB0</accession>
<protein>
    <submittedName>
        <fullName evidence="6">Akirin-2-like</fullName>
    </submittedName>
</protein>
<name>A0A6P8HDB0_ACTTE</name>
<dbReference type="FunCoup" id="A0A6P8HDB0">
    <property type="interactions" value="3107"/>
</dbReference>
<reference evidence="6" key="1">
    <citation type="submission" date="2025-08" db="UniProtKB">
        <authorList>
            <consortium name="RefSeq"/>
        </authorList>
    </citation>
    <scope>IDENTIFICATION</scope>
    <source>
        <tissue evidence="6">Tentacle</tissue>
    </source>
</reference>
<dbReference type="OrthoDB" id="10039914at2759"/>
<dbReference type="Proteomes" id="UP000515163">
    <property type="component" value="Unplaced"/>
</dbReference>
<gene>
    <name evidence="6" type="primary">LOC116291344</name>
</gene>
<dbReference type="CDD" id="cd22240">
    <property type="entry name" value="akirin"/>
    <property type="match status" value="1"/>
</dbReference>
<dbReference type="GO" id="GO:0045944">
    <property type="term" value="P:positive regulation of transcription by RNA polymerase II"/>
    <property type="evidence" value="ECO:0007669"/>
    <property type="project" value="TreeGrafter"/>
</dbReference>
<evidence type="ECO:0000256" key="1">
    <source>
        <dbReference type="ARBA" id="ARBA00004123"/>
    </source>
</evidence>
<dbReference type="GO" id="GO:0000785">
    <property type="term" value="C:chromatin"/>
    <property type="evidence" value="ECO:0007669"/>
    <property type="project" value="TreeGrafter"/>
</dbReference>
<evidence type="ECO:0000313" key="5">
    <source>
        <dbReference type="Proteomes" id="UP000515163"/>
    </source>
</evidence>
<dbReference type="GO" id="GO:0005634">
    <property type="term" value="C:nucleus"/>
    <property type="evidence" value="ECO:0007669"/>
    <property type="project" value="UniProtKB-SubCell"/>
</dbReference>
<dbReference type="KEGG" id="aten:116291344"/>
<comment type="similarity">
    <text evidence="2">Belongs to the akirin family.</text>
</comment>
<evidence type="ECO:0000256" key="4">
    <source>
        <dbReference type="SAM" id="MobiDB-lite"/>
    </source>
</evidence>
<dbReference type="GeneID" id="116291344"/>
<dbReference type="AlphaFoldDB" id="A0A6P8HDB0"/>
<evidence type="ECO:0000313" key="6">
    <source>
        <dbReference type="RefSeq" id="XP_031554379.1"/>
    </source>
</evidence>
<organism evidence="5 6">
    <name type="scientific">Actinia tenebrosa</name>
    <name type="common">Australian red waratah sea anemone</name>
    <dbReference type="NCBI Taxonomy" id="6105"/>
    <lineage>
        <taxon>Eukaryota</taxon>
        <taxon>Metazoa</taxon>
        <taxon>Cnidaria</taxon>
        <taxon>Anthozoa</taxon>
        <taxon>Hexacorallia</taxon>
        <taxon>Actiniaria</taxon>
        <taxon>Actiniidae</taxon>
        <taxon>Actinia</taxon>
    </lineage>
</organism>
<keyword evidence="5" id="KW-1185">Reference proteome</keyword>
<dbReference type="GO" id="GO:0045089">
    <property type="term" value="P:positive regulation of innate immune response"/>
    <property type="evidence" value="ECO:0007669"/>
    <property type="project" value="TreeGrafter"/>
</dbReference>
<keyword evidence="3" id="KW-0539">Nucleus</keyword>
<dbReference type="RefSeq" id="XP_031554379.1">
    <property type="nucleotide sequence ID" value="XM_031698519.1"/>
</dbReference>
<dbReference type="InterPro" id="IPR024132">
    <property type="entry name" value="Akirin"/>
</dbReference>
<sequence>MACATLKRSFEFDPLLSPQHQPSPKRRRCVPMSTSTSCQSPSQSSKESPFTDVTPRITQEQLSTNIHLEWKRLQRRKHLKAPTCNSVEAMNTVLSSPGSSPTRKDQPLFTLKQVSLICERLLKERDTQLKEQYDKVLNTKLSEQYDAFVKFNYDQVQRRFEKTAPTYVS</sequence>
<comment type="subcellular location">
    <subcellularLocation>
        <location evidence="1">Nucleus</location>
    </subcellularLocation>
</comment>
<dbReference type="PANTHER" id="PTHR13293:SF6">
    <property type="entry name" value="AKIRIN-RELATED"/>
    <property type="match status" value="1"/>
</dbReference>
<evidence type="ECO:0000256" key="2">
    <source>
        <dbReference type="ARBA" id="ARBA00005625"/>
    </source>
</evidence>
<dbReference type="PANTHER" id="PTHR13293">
    <property type="entry name" value="AKIRIN-RELATED"/>
    <property type="match status" value="1"/>
</dbReference>
<dbReference type="InParanoid" id="A0A6P8HDB0"/>
<feature type="compositionally biased region" description="Low complexity" evidence="4">
    <location>
        <begin position="33"/>
        <end position="48"/>
    </location>
</feature>
<proteinExistence type="inferred from homology"/>
<feature type="region of interest" description="Disordered" evidence="4">
    <location>
        <begin position="13"/>
        <end position="53"/>
    </location>
</feature>